<evidence type="ECO:0000256" key="1">
    <source>
        <dbReference type="SAM" id="MobiDB-lite"/>
    </source>
</evidence>
<evidence type="ECO:0000313" key="3">
    <source>
        <dbReference type="Proteomes" id="UP000186817"/>
    </source>
</evidence>
<organism evidence="2 3">
    <name type="scientific">Symbiodinium microadriaticum</name>
    <name type="common">Dinoflagellate</name>
    <name type="synonym">Zooxanthella microadriatica</name>
    <dbReference type="NCBI Taxonomy" id="2951"/>
    <lineage>
        <taxon>Eukaryota</taxon>
        <taxon>Sar</taxon>
        <taxon>Alveolata</taxon>
        <taxon>Dinophyceae</taxon>
        <taxon>Suessiales</taxon>
        <taxon>Symbiodiniaceae</taxon>
        <taxon>Symbiodinium</taxon>
    </lineage>
</organism>
<evidence type="ECO:0000313" key="2">
    <source>
        <dbReference type="EMBL" id="OLP74954.1"/>
    </source>
</evidence>
<comment type="caution">
    <text evidence="2">The sequence shown here is derived from an EMBL/GenBank/DDBJ whole genome shotgun (WGS) entry which is preliminary data.</text>
</comment>
<dbReference type="EMBL" id="LSRX01002980">
    <property type="protein sequence ID" value="OLP74954.1"/>
    <property type="molecule type" value="Genomic_DNA"/>
</dbReference>
<protein>
    <submittedName>
        <fullName evidence="2">Uncharacterized protein</fullName>
    </submittedName>
</protein>
<dbReference type="OrthoDB" id="443058at2759"/>
<dbReference type="Proteomes" id="UP000186817">
    <property type="component" value="Unassembled WGS sequence"/>
</dbReference>
<proteinExistence type="predicted"/>
<reference evidence="2 3" key="1">
    <citation type="submission" date="2016-02" db="EMBL/GenBank/DDBJ databases">
        <title>Genome analysis of coral dinoflagellate symbionts highlights evolutionary adaptations to a symbiotic lifestyle.</title>
        <authorList>
            <person name="Aranda M."/>
            <person name="Li Y."/>
            <person name="Liew Y.J."/>
            <person name="Baumgarten S."/>
            <person name="Simakov O."/>
            <person name="Wilson M."/>
            <person name="Piel J."/>
            <person name="Ashoor H."/>
            <person name="Bougouffa S."/>
            <person name="Bajic V.B."/>
            <person name="Ryu T."/>
            <person name="Ravasi T."/>
            <person name="Bayer T."/>
            <person name="Micklem G."/>
            <person name="Kim H."/>
            <person name="Bhak J."/>
            <person name="Lajeunesse T.C."/>
            <person name="Voolstra C.R."/>
        </authorList>
    </citation>
    <scope>NUCLEOTIDE SEQUENCE [LARGE SCALE GENOMIC DNA]</scope>
    <source>
        <strain evidence="2 3">CCMP2467</strain>
    </source>
</reference>
<keyword evidence="3" id="KW-1185">Reference proteome</keyword>
<sequence>MHKDSRNAPYTNLVFPLTRFEGGAIWVEDGLGTIPEYTPEGLRLGRDLDVSSGPVTLEAYNSFHFTRPWTGERIVLVAYVTDRLERLSAEDSTDLLRRKFNIPTASNQASETSEVAASGEEQPSSEASVFQPQLCGNRGLPLSITWEGKTSDFTDGFGLCSPTRWRPADRGAFLSPCARAVAQSLHRLALSFVRREVTDPVAFCERWVGGELQESPFGDSSLQELRRPWGVLPSYLRTPTGAS</sequence>
<feature type="region of interest" description="Disordered" evidence="1">
    <location>
        <begin position="107"/>
        <end position="130"/>
    </location>
</feature>
<accession>A0A1Q9BWE0</accession>
<gene>
    <name evidence="2" type="ORF">AK812_SmicGene45345</name>
</gene>
<dbReference type="AlphaFoldDB" id="A0A1Q9BWE0"/>
<name>A0A1Q9BWE0_SYMMI</name>